<accession>A0A420H8G1</accession>
<feature type="compositionally biased region" description="Basic and acidic residues" evidence="1">
    <location>
        <begin position="1"/>
        <end position="19"/>
    </location>
</feature>
<feature type="non-terminal residue" evidence="2">
    <location>
        <position position="1"/>
    </location>
</feature>
<evidence type="ECO:0000256" key="1">
    <source>
        <dbReference type="SAM" id="MobiDB-lite"/>
    </source>
</evidence>
<proteinExistence type="predicted"/>
<dbReference type="AlphaFoldDB" id="A0A420H8G1"/>
<reference evidence="2 3" key="1">
    <citation type="journal article" date="2018" name="BMC Genomics">
        <title>Comparative genome analyses reveal sequence features reflecting distinct modes of host-adaptation between dicot and monocot powdery mildew.</title>
        <authorList>
            <person name="Wu Y."/>
            <person name="Ma X."/>
            <person name="Pan Z."/>
            <person name="Kale S.D."/>
            <person name="Song Y."/>
            <person name="King H."/>
            <person name="Zhang Q."/>
            <person name="Presley C."/>
            <person name="Deng X."/>
            <person name="Wei C.I."/>
            <person name="Xiao S."/>
        </authorList>
    </citation>
    <scope>NUCLEOTIDE SEQUENCE [LARGE SCALE GENOMIC DNA]</scope>
    <source>
        <strain evidence="2">UMSG3</strain>
    </source>
</reference>
<dbReference type="Proteomes" id="UP000283383">
    <property type="component" value="Unassembled WGS sequence"/>
</dbReference>
<comment type="caution">
    <text evidence="2">The sequence shown here is derived from an EMBL/GenBank/DDBJ whole genome shotgun (WGS) entry which is preliminary data.</text>
</comment>
<dbReference type="EMBL" id="MCBQ01021644">
    <property type="protein sequence ID" value="RKF53717.1"/>
    <property type="molecule type" value="Genomic_DNA"/>
</dbReference>
<evidence type="ECO:0000313" key="2">
    <source>
        <dbReference type="EMBL" id="RKF53717.1"/>
    </source>
</evidence>
<gene>
    <name evidence="2" type="ORF">GcM3_216050</name>
</gene>
<evidence type="ECO:0000313" key="3">
    <source>
        <dbReference type="Proteomes" id="UP000283383"/>
    </source>
</evidence>
<organism evidence="2 3">
    <name type="scientific">Golovinomyces cichoracearum</name>
    <dbReference type="NCBI Taxonomy" id="62708"/>
    <lineage>
        <taxon>Eukaryota</taxon>
        <taxon>Fungi</taxon>
        <taxon>Dikarya</taxon>
        <taxon>Ascomycota</taxon>
        <taxon>Pezizomycotina</taxon>
        <taxon>Leotiomycetes</taxon>
        <taxon>Erysiphales</taxon>
        <taxon>Erysiphaceae</taxon>
        <taxon>Golovinomyces</taxon>
    </lineage>
</organism>
<keyword evidence="3" id="KW-1185">Reference proteome</keyword>
<protein>
    <submittedName>
        <fullName evidence="2">Uncharacterized protein</fullName>
    </submittedName>
</protein>
<sequence>TFNSPRDRGISRFDKDKRGKVAGGQVIRSKGELREGGETTGRY</sequence>
<feature type="region of interest" description="Disordered" evidence="1">
    <location>
        <begin position="1"/>
        <end position="43"/>
    </location>
</feature>
<name>A0A420H8G1_9PEZI</name>